<evidence type="ECO:0000259" key="13">
    <source>
        <dbReference type="PROSITE" id="PS50026"/>
    </source>
</evidence>
<evidence type="ECO:0000256" key="10">
    <source>
        <dbReference type="SAM" id="MobiDB-lite"/>
    </source>
</evidence>
<dbReference type="InterPro" id="IPR001314">
    <property type="entry name" value="Peptidase_S1A"/>
</dbReference>
<dbReference type="PROSITE" id="PS00135">
    <property type="entry name" value="TRYPSIN_SER"/>
    <property type="match status" value="1"/>
</dbReference>
<keyword evidence="9" id="KW-0645">Protease</keyword>
<dbReference type="PANTHER" id="PTHR24255">
    <property type="entry name" value="COMPLEMENT COMPONENT 1, S SUBCOMPONENT-RELATED"/>
    <property type="match status" value="1"/>
</dbReference>
<proteinExistence type="predicted"/>
<dbReference type="SMART" id="SM00020">
    <property type="entry name" value="Tryp_SPc"/>
    <property type="match status" value="1"/>
</dbReference>
<dbReference type="PROSITE" id="PS00134">
    <property type="entry name" value="TRYPSIN_HIS"/>
    <property type="match status" value="1"/>
</dbReference>
<keyword evidence="4 11" id="KW-0732">Signal</keyword>
<evidence type="ECO:0000256" key="1">
    <source>
        <dbReference type="ARBA" id="ARBA00004613"/>
    </source>
</evidence>
<dbReference type="SMART" id="SM00042">
    <property type="entry name" value="CUB"/>
    <property type="match status" value="3"/>
</dbReference>
<evidence type="ECO:0000256" key="4">
    <source>
        <dbReference type="ARBA" id="ARBA00022729"/>
    </source>
</evidence>
<dbReference type="CDD" id="cd00054">
    <property type="entry name" value="EGF_CA"/>
    <property type="match status" value="1"/>
</dbReference>
<feature type="domain" description="Ig-like" evidence="15">
    <location>
        <begin position="459"/>
        <end position="546"/>
    </location>
</feature>
<dbReference type="EnsemblMetazoa" id="G30552.9">
    <property type="protein sequence ID" value="G30552.9:cds"/>
    <property type="gene ID" value="G30552"/>
</dbReference>
<feature type="domain" description="EGF-like" evidence="13">
    <location>
        <begin position="418"/>
        <end position="449"/>
    </location>
</feature>
<dbReference type="InterPro" id="IPR013783">
    <property type="entry name" value="Ig-like_fold"/>
</dbReference>
<keyword evidence="6" id="KW-0325">Glycoprotein</keyword>
<accession>A0A8W8M1G2</accession>
<keyword evidence="8" id="KW-0245">EGF-like domain</keyword>
<dbReference type="InterPro" id="IPR003599">
    <property type="entry name" value="Ig_sub"/>
</dbReference>
<evidence type="ECO:0000259" key="12">
    <source>
        <dbReference type="PROSITE" id="PS01180"/>
    </source>
</evidence>
<dbReference type="PROSITE" id="PS01186">
    <property type="entry name" value="EGF_2"/>
    <property type="match status" value="1"/>
</dbReference>
<feature type="domain" description="CUB" evidence="12">
    <location>
        <begin position="27"/>
        <end position="139"/>
    </location>
</feature>
<dbReference type="InterPro" id="IPR003598">
    <property type="entry name" value="Ig_sub2"/>
</dbReference>
<dbReference type="InterPro" id="IPR000742">
    <property type="entry name" value="EGF"/>
</dbReference>
<keyword evidence="9" id="KW-0720">Serine protease</keyword>
<feature type="signal peptide" evidence="11">
    <location>
        <begin position="1"/>
        <end position="19"/>
    </location>
</feature>
<dbReference type="InterPro" id="IPR000859">
    <property type="entry name" value="CUB_dom"/>
</dbReference>
<protein>
    <submittedName>
        <fullName evidence="16">Uncharacterized protein</fullName>
    </submittedName>
</protein>
<comment type="subcellular location">
    <subcellularLocation>
        <location evidence="1">Secreted</location>
    </subcellularLocation>
</comment>
<evidence type="ECO:0000256" key="7">
    <source>
        <dbReference type="PROSITE-ProRule" id="PRU00059"/>
    </source>
</evidence>
<feature type="compositionally biased region" description="Polar residues" evidence="10">
    <location>
        <begin position="271"/>
        <end position="286"/>
    </location>
</feature>
<dbReference type="PRINTS" id="PR00722">
    <property type="entry name" value="CHYMOTRYPSIN"/>
</dbReference>
<dbReference type="PROSITE" id="PS50835">
    <property type="entry name" value="IG_LIKE"/>
    <property type="match status" value="2"/>
</dbReference>
<feature type="chain" id="PRO_5042431738" evidence="11">
    <location>
        <begin position="20"/>
        <end position="918"/>
    </location>
</feature>
<dbReference type="PROSITE" id="PS50026">
    <property type="entry name" value="EGF_3"/>
    <property type="match status" value="1"/>
</dbReference>
<dbReference type="FunFam" id="2.40.10.10:FF:000068">
    <property type="entry name" value="transmembrane protease serine 2"/>
    <property type="match status" value="1"/>
</dbReference>
<dbReference type="InterPro" id="IPR043504">
    <property type="entry name" value="Peptidase_S1_PA_chymotrypsin"/>
</dbReference>
<dbReference type="EnsemblMetazoa" id="G30552.1">
    <property type="protein sequence ID" value="G30552.1:cds"/>
    <property type="gene ID" value="G30552"/>
</dbReference>
<dbReference type="Pfam" id="PF13927">
    <property type="entry name" value="Ig_3"/>
    <property type="match status" value="1"/>
</dbReference>
<dbReference type="InterPro" id="IPR007110">
    <property type="entry name" value="Ig-like_dom"/>
</dbReference>
<dbReference type="AlphaFoldDB" id="A0A8W8M1G2"/>
<keyword evidence="2" id="KW-0964">Secreted</keyword>
<name>A0A8W8M1G2_MAGGI</name>
<organism evidence="16 17">
    <name type="scientific">Magallana gigas</name>
    <name type="common">Pacific oyster</name>
    <name type="synonym">Crassostrea gigas</name>
    <dbReference type="NCBI Taxonomy" id="29159"/>
    <lineage>
        <taxon>Eukaryota</taxon>
        <taxon>Metazoa</taxon>
        <taxon>Spiralia</taxon>
        <taxon>Lophotrochozoa</taxon>
        <taxon>Mollusca</taxon>
        <taxon>Bivalvia</taxon>
        <taxon>Autobranchia</taxon>
        <taxon>Pteriomorphia</taxon>
        <taxon>Ostreida</taxon>
        <taxon>Ostreoidea</taxon>
        <taxon>Ostreidae</taxon>
        <taxon>Magallana</taxon>
    </lineage>
</organism>
<dbReference type="EnsemblMetazoa" id="G30552.2">
    <property type="protein sequence ID" value="G30552.2:cds"/>
    <property type="gene ID" value="G30552"/>
</dbReference>
<dbReference type="EnsemblMetazoa" id="G30552.5">
    <property type="protein sequence ID" value="G30552.5:cds"/>
    <property type="gene ID" value="G30552"/>
</dbReference>
<evidence type="ECO:0000259" key="14">
    <source>
        <dbReference type="PROSITE" id="PS50240"/>
    </source>
</evidence>
<dbReference type="Proteomes" id="UP000005408">
    <property type="component" value="Unassembled WGS sequence"/>
</dbReference>
<feature type="region of interest" description="Disordered" evidence="10">
    <location>
        <begin position="259"/>
        <end position="287"/>
    </location>
</feature>
<dbReference type="SMART" id="SM00409">
    <property type="entry name" value="IG"/>
    <property type="match status" value="2"/>
</dbReference>
<dbReference type="InterPro" id="IPR033116">
    <property type="entry name" value="TRYPSIN_SER"/>
</dbReference>
<dbReference type="PROSITE" id="PS01180">
    <property type="entry name" value="CUB"/>
    <property type="match status" value="3"/>
</dbReference>
<dbReference type="Pfam" id="PF00089">
    <property type="entry name" value="Trypsin"/>
    <property type="match status" value="1"/>
</dbReference>
<dbReference type="Pfam" id="PF00431">
    <property type="entry name" value="CUB"/>
    <property type="match status" value="3"/>
</dbReference>
<keyword evidence="3" id="KW-0768">Sushi</keyword>
<feature type="disulfide bond" evidence="8">
    <location>
        <begin position="439"/>
        <end position="448"/>
    </location>
</feature>
<dbReference type="EnsemblMetazoa" id="G30552.8">
    <property type="protein sequence ID" value="G30552.8:cds"/>
    <property type="gene ID" value="G30552"/>
</dbReference>
<dbReference type="PROSITE" id="PS50240">
    <property type="entry name" value="TRYPSIN_DOM"/>
    <property type="match status" value="1"/>
</dbReference>
<dbReference type="InterPro" id="IPR009003">
    <property type="entry name" value="Peptidase_S1_PA"/>
</dbReference>
<comment type="caution">
    <text evidence="8">Lacks conserved residue(s) required for the propagation of feature annotation.</text>
</comment>
<dbReference type="SUPFAM" id="SSF48726">
    <property type="entry name" value="Immunoglobulin"/>
    <property type="match status" value="2"/>
</dbReference>
<dbReference type="Gene3D" id="2.60.40.10">
    <property type="entry name" value="Immunoglobulins"/>
    <property type="match status" value="2"/>
</dbReference>
<dbReference type="PANTHER" id="PTHR24255:SF31">
    <property type="entry name" value="CUBILIN-LIKE PROTEIN"/>
    <property type="match status" value="1"/>
</dbReference>
<sequence length="918" mass="102214">MFPNIWPLWLMATLRTGMSATVPEEFCGGIFEAESSGDIRVPTHGSNYSPNLNCRWEIQAGPDQMVALVSTEWAVEESPGCTWDYLEIRDGWENSSASVGKFCGYKPLRFLSESNKVYLYFVSDGFFQDNGFRLTFKTVPKDGAVSCDKVITRDEVITSPGHPSRYPPNQVCLYRVQFLVGSHTDLWVSFLDVTDGTCLFDLIDIFEGITSHDKLLTTLCGKQRNLTISSQSNSLVLVFTSDYFQEGRGFKIYARSRNANSSNRPRGHDNGCNTTIENVPNGTISSPGYPEDYPNNAFCRTIIRAPKTNHVIQVNVTFIEMESYENCSFDSLTVFATEHLESTQIGRVCGLPEESRVFESASESIRLEFRSDSMIHWRGYQATFQLIPKKACYPSCLPGTVCVNQGGSLNCVAGLKCPVDICNHGDCVQNHQGEFKCFCHHGYTGAFCRIKGNSEKNSTRMIMLKSPSDLAVFRGEREIIECNSNDPSAQYIWLFKDMLLQSDSAHITVLPGGILDIRDFNEELQGTYKCIASTATDFAETEFRLSLKEKCFLVVETPPEDTAVESGSTVLLSCFVPDAKKITWFKDGKQPLSTQHTILASGFYLKIDSVKHNDVGNYSCLAEGEGGCSAQRSAMLTIVEETKMDQEDKCGVPALSGMVPQLSSRISGGRAVTMETTAWHVILRENEKEKTFCGGTLISNTWVVTAAHCFAHYPSEFKRPFVKSNIDVILGTNQCKGKDGVKRKIKRYIIHPKFAERSSYDNDIALIEMDEAVNFTEKIQPLCLKPTSIIDDLFLSRRGGRRVGRVIGCGQRYENIEDTPDLIQDVYVPIISREICTGANIGTGNFTDTMFCAGYERALFGDACYGDSGGSLSVQLSDSHPWVLVGVVSWGVGCDRPGQYGYYTNVGKFYNWIQENVN</sequence>
<dbReference type="Gene3D" id="2.60.120.290">
    <property type="entry name" value="Spermadhesin, CUB domain"/>
    <property type="match status" value="3"/>
</dbReference>
<dbReference type="InterPro" id="IPR018114">
    <property type="entry name" value="TRYPSIN_HIS"/>
</dbReference>
<feature type="domain" description="CUB" evidence="12">
    <location>
        <begin position="141"/>
        <end position="257"/>
    </location>
</feature>
<dbReference type="InterPro" id="IPR035914">
    <property type="entry name" value="Sperma_CUB_dom_sf"/>
</dbReference>
<dbReference type="SUPFAM" id="SSF49854">
    <property type="entry name" value="Spermadhesin, CUB domain"/>
    <property type="match status" value="3"/>
</dbReference>
<feature type="domain" description="Ig-like" evidence="15">
    <location>
        <begin position="552"/>
        <end position="637"/>
    </location>
</feature>
<evidence type="ECO:0000256" key="11">
    <source>
        <dbReference type="SAM" id="SignalP"/>
    </source>
</evidence>
<keyword evidence="17" id="KW-1185">Reference proteome</keyword>
<evidence type="ECO:0000256" key="8">
    <source>
        <dbReference type="PROSITE-ProRule" id="PRU00076"/>
    </source>
</evidence>
<evidence type="ECO:0000313" key="16">
    <source>
        <dbReference type="EnsemblMetazoa" id="G30552.1:cds"/>
    </source>
</evidence>
<keyword evidence="5 8" id="KW-1015">Disulfide bond</keyword>
<dbReference type="SMART" id="SM00408">
    <property type="entry name" value="IGc2"/>
    <property type="match status" value="2"/>
</dbReference>
<dbReference type="Gene3D" id="2.40.10.10">
    <property type="entry name" value="Trypsin-like serine proteases"/>
    <property type="match status" value="2"/>
</dbReference>
<evidence type="ECO:0000259" key="15">
    <source>
        <dbReference type="PROSITE" id="PS50835"/>
    </source>
</evidence>
<dbReference type="InterPro" id="IPR036179">
    <property type="entry name" value="Ig-like_dom_sf"/>
</dbReference>
<dbReference type="CDD" id="cd00041">
    <property type="entry name" value="CUB"/>
    <property type="match status" value="3"/>
</dbReference>
<evidence type="ECO:0000256" key="5">
    <source>
        <dbReference type="ARBA" id="ARBA00023157"/>
    </source>
</evidence>
<dbReference type="InterPro" id="IPR001254">
    <property type="entry name" value="Trypsin_dom"/>
</dbReference>
<reference evidence="16" key="1">
    <citation type="submission" date="2022-08" db="UniProtKB">
        <authorList>
            <consortium name="EnsemblMetazoa"/>
        </authorList>
    </citation>
    <scope>IDENTIFICATION</scope>
    <source>
        <strain evidence="16">05x7-T-G4-1.051#20</strain>
    </source>
</reference>
<dbReference type="GO" id="GO:0006508">
    <property type="term" value="P:proteolysis"/>
    <property type="evidence" value="ECO:0007669"/>
    <property type="project" value="UniProtKB-KW"/>
</dbReference>
<dbReference type="OrthoDB" id="6380398at2759"/>
<dbReference type="GO" id="GO:0004252">
    <property type="term" value="F:serine-type endopeptidase activity"/>
    <property type="evidence" value="ECO:0007669"/>
    <property type="project" value="InterPro"/>
</dbReference>
<evidence type="ECO:0000313" key="17">
    <source>
        <dbReference type="Proteomes" id="UP000005408"/>
    </source>
</evidence>
<dbReference type="EnsemblMetazoa" id="G30552.6">
    <property type="protein sequence ID" value="G30552.6:cds"/>
    <property type="gene ID" value="G30552"/>
</dbReference>
<feature type="disulfide bond" evidence="7">
    <location>
        <begin position="27"/>
        <end position="54"/>
    </location>
</feature>
<dbReference type="FunFam" id="2.60.120.290:FF:000005">
    <property type="entry name" value="Procollagen C-endopeptidase enhancer 1"/>
    <property type="match status" value="2"/>
</dbReference>
<keyword evidence="9" id="KW-0378">Hydrolase</keyword>
<dbReference type="EnsemblMetazoa" id="G30552.3">
    <property type="protein sequence ID" value="G30552.3:cds"/>
    <property type="gene ID" value="G30552"/>
</dbReference>
<feature type="disulfide bond" evidence="7">
    <location>
        <begin position="272"/>
        <end position="299"/>
    </location>
</feature>
<dbReference type="GO" id="GO:0005615">
    <property type="term" value="C:extracellular space"/>
    <property type="evidence" value="ECO:0007669"/>
    <property type="project" value="TreeGrafter"/>
</dbReference>
<dbReference type="PROSITE" id="PS00022">
    <property type="entry name" value="EGF_1"/>
    <property type="match status" value="1"/>
</dbReference>
<dbReference type="CDD" id="cd00190">
    <property type="entry name" value="Tryp_SPc"/>
    <property type="match status" value="1"/>
</dbReference>
<evidence type="ECO:0000256" key="9">
    <source>
        <dbReference type="RuleBase" id="RU363034"/>
    </source>
</evidence>
<dbReference type="SUPFAM" id="SSF50494">
    <property type="entry name" value="Trypsin-like serine proteases"/>
    <property type="match status" value="1"/>
</dbReference>
<evidence type="ECO:0000256" key="3">
    <source>
        <dbReference type="ARBA" id="ARBA00022659"/>
    </source>
</evidence>
<feature type="domain" description="CUB" evidence="12">
    <location>
        <begin position="272"/>
        <end position="387"/>
    </location>
</feature>
<dbReference type="OMA" id="HVERTFF"/>
<feature type="domain" description="Peptidase S1" evidence="14">
    <location>
        <begin position="666"/>
        <end position="918"/>
    </location>
</feature>
<dbReference type="FunFam" id="2.40.10.10:FF:000054">
    <property type="entry name" value="Complement C1r subcomponent"/>
    <property type="match status" value="1"/>
</dbReference>
<evidence type="ECO:0000256" key="2">
    <source>
        <dbReference type="ARBA" id="ARBA00022525"/>
    </source>
</evidence>
<evidence type="ECO:0000256" key="6">
    <source>
        <dbReference type="ARBA" id="ARBA00023180"/>
    </source>
</evidence>